<comment type="caution">
    <text evidence="3">The sequence shown here is derived from an EMBL/GenBank/DDBJ whole genome shotgun (WGS) entry which is preliminary data.</text>
</comment>
<reference evidence="3" key="1">
    <citation type="submission" date="2021-02" db="EMBL/GenBank/DDBJ databases">
        <authorList>
            <person name="Nowell W R."/>
        </authorList>
    </citation>
    <scope>NUCLEOTIDE SEQUENCE</scope>
</reference>
<dbReference type="PANTHER" id="PTHR46344:SF27">
    <property type="entry name" value="KELCH REPEAT SUPERFAMILY PROTEIN"/>
    <property type="match status" value="1"/>
</dbReference>
<accession>A0A819J2M4</accession>
<evidence type="ECO:0000256" key="2">
    <source>
        <dbReference type="ARBA" id="ARBA00022737"/>
    </source>
</evidence>
<evidence type="ECO:0000256" key="1">
    <source>
        <dbReference type="ARBA" id="ARBA00022441"/>
    </source>
</evidence>
<evidence type="ECO:0008006" key="5">
    <source>
        <dbReference type="Google" id="ProtNLM"/>
    </source>
</evidence>
<dbReference type="AlphaFoldDB" id="A0A819J2M4"/>
<dbReference type="InterPro" id="IPR006652">
    <property type="entry name" value="Kelch_1"/>
</dbReference>
<keyword evidence="2" id="KW-0677">Repeat</keyword>
<dbReference type="EMBL" id="CAJOAZ010002369">
    <property type="protein sequence ID" value="CAF3922388.1"/>
    <property type="molecule type" value="Genomic_DNA"/>
</dbReference>
<keyword evidence="1" id="KW-0880">Kelch repeat</keyword>
<dbReference type="SUPFAM" id="SSF117281">
    <property type="entry name" value="Kelch motif"/>
    <property type="match status" value="1"/>
</dbReference>
<gene>
    <name evidence="3" type="ORF">OXD698_LOCUS25099</name>
</gene>
<evidence type="ECO:0000313" key="4">
    <source>
        <dbReference type="Proteomes" id="UP000663844"/>
    </source>
</evidence>
<dbReference type="Gene3D" id="2.130.10.80">
    <property type="entry name" value="Galactose oxidase/kelch, beta-propeller"/>
    <property type="match status" value="2"/>
</dbReference>
<organism evidence="3 4">
    <name type="scientific">Adineta steineri</name>
    <dbReference type="NCBI Taxonomy" id="433720"/>
    <lineage>
        <taxon>Eukaryota</taxon>
        <taxon>Metazoa</taxon>
        <taxon>Spiralia</taxon>
        <taxon>Gnathifera</taxon>
        <taxon>Rotifera</taxon>
        <taxon>Eurotatoria</taxon>
        <taxon>Bdelloidea</taxon>
        <taxon>Adinetida</taxon>
        <taxon>Adinetidae</taxon>
        <taxon>Adineta</taxon>
    </lineage>
</organism>
<proteinExistence type="predicted"/>
<feature type="non-terminal residue" evidence="3">
    <location>
        <position position="1"/>
    </location>
</feature>
<dbReference type="InterPro" id="IPR037293">
    <property type="entry name" value="Gal_Oxidase_central_sf"/>
</dbReference>
<dbReference type="InterPro" id="IPR015915">
    <property type="entry name" value="Kelch-typ_b-propeller"/>
</dbReference>
<protein>
    <recommendedName>
        <fullName evidence="5">Kelch-like protein</fullName>
    </recommendedName>
</protein>
<dbReference type="PANTHER" id="PTHR46344">
    <property type="entry name" value="OS02G0202900 PROTEIN"/>
    <property type="match status" value="1"/>
</dbReference>
<dbReference type="SMART" id="SM00612">
    <property type="entry name" value="Kelch"/>
    <property type="match status" value="2"/>
</dbReference>
<dbReference type="Pfam" id="PF01344">
    <property type="entry name" value="Kelch_1"/>
    <property type="match status" value="2"/>
</dbReference>
<dbReference type="Proteomes" id="UP000663844">
    <property type="component" value="Unassembled WGS sequence"/>
</dbReference>
<sequence>KVLVTGGQKDNDILNSAELYDPSTETWTIIASMKNTREVHTASLLMNGQVLIAGGYMGNTTEIYDPSTNTWVDGSDMNDIRISHTASVLTNGKVLVTGGFGNVNYLSSAELYG</sequence>
<evidence type="ECO:0000313" key="3">
    <source>
        <dbReference type="EMBL" id="CAF3922388.1"/>
    </source>
</evidence>
<name>A0A819J2M4_9BILA</name>